<accession>A0A6H5FZ64</accession>
<dbReference type="PRINTS" id="PR00625">
    <property type="entry name" value="JDOMAIN"/>
</dbReference>
<dbReference type="PANTHER" id="PTHR44144:SF1">
    <property type="entry name" value="DNAJ HOMOLOG SUBFAMILY C MEMBER 9"/>
    <property type="match status" value="1"/>
</dbReference>
<dbReference type="Pfam" id="PF23302">
    <property type="entry name" value="HTH_DNAJC9"/>
    <property type="match status" value="1"/>
</dbReference>
<dbReference type="InterPro" id="IPR001623">
    <property type="entry name" value="DnaJ_domain"/>
</dbReference>
<reference evidence="5 6" key="1">
    <citation type="submission" date="2020-02" db="EMBL/GenBank/DDBJ databases">
        <authorList>
            <person name="Ferguson B K."/>
        </authorList>
    </citation>
    <scope>NUCLEOTIDE SEQUENCE [LARGE SCALE GENOMIC DNA]</scope>
</reference>
<keyword evidence="6" id="KW-1185">Reference proteome</keyword>
<feature type="domain" description="J" evidence="3">
    <location>
        <begin position="16"/>
        <end position="83"/>
    </location>
</feature>
<sequence>MPSLLEACKKYFGSENLYDVLSIEKSATDEDIKKAYRRLSLKVHPDRVGEDEKEEATEKFKTLSKIHATLSDKDRRTIYDQTGSVDDDDGPGMDRDWTEYWRVVFKKITDEDIRNYEAKYRGGDEEFSDLKSAYVKAEGDLDFIIDLVPFSHPDDIPRFQKTLLPLIESGELPSFDCFLNEPEKKKAARKRKMESQSADIFIWNLPMTEGDQKIRWRLKTLSQNCGGRIIVISRPMAVLRFPTLEMAVRTLLLEMARRTESPPTVLWILSAQMVPLCSSRCPPAKKCRKSKTAPQCLTRAGMPRRRSPLQIWILAIGRITRNAIAVDRRALTDRSSPNRRRAGRWSPVGPLPKRPICPVGNGAAGVELRITSLDQHIEPKEMKKILFEMISEHVKNTQIFALAVIVLITFRWQIVTLLLDVPGYTLPLLTFFEIFQNRWVSPITVSDLYKVQDVCSVLGEGNRRMVALNPELQDPQTSRMPANQVIGDGNKRIVTLSHRAQIRRFTAELIRALKSQPKGRMSLDEVPAVFERVLGRPFDPVDYGLCSLNDLLKQVAESVVIIGEDGDISLPVKEQTQEEIQRTEQFADELDEDAKVRKISLTVEKKLHLLGEQMVDLVYPFYPPGLPLNNLESRYSWHYGNALSPLSYGARTLEELLDKLDCVQMDEEDGVLFVGLNPLYGFIRKLVKVLSQAGRMSVTGLKTAYEQEYGRLPETQLYGCSNLHDFVANHPNVFVIRGRGQRQQVRLNRSFFYSLRKPNVGPFSGAAICRPPSAAGSSNSELSPPVVPMPELTPLPADPDAWSQLVSPCKIMKPFSLLKPPEPSALPVPTMGQAKAEKFDCDLIMSLSFCFIVTLTSISIMSLRFCFIASLTLISMMSLSFCFIGSLTSISIMSLRFCFIESLTPITIMSLSF</sequence>
<dbReference type="InterPro" id="IPR041966">
    <property type="entry name" value="LOTUS-like"/>
</dbReference>
<gene>
    <name evidence="5" type="ORF">NTEN_LOCUS2161</name>
</gene>
<evidence type="ECO:0000313" key="6">
    <source>
        <dbReference type="Proteomes" id="UP000479000"/>
    </source>
</evidence>
<dbReference type="Pfam" id="PF12872">
    <property type="entry name" value="OST-HTH"/>
    <property type="match status" value="3"/>
</dbReference>
<dbReference type="PROSITE" id="PS00636">
    <property type="entry name" value="DNAJ_1"/>
    <property type="match status" value="1"/>
</dbReference>
<dbReference type="InterPro" id="IPR056453">
    <property type="entry name" value="HTH_DNAJC9"/>
</dbReference>
<keyword evidence="1" id="KW-0597">Phosphoprotein</keyword>
<protein>
    <recommendedName>
        <fullName evidence="7">J domain-containing protein</fullName>
    </recommendedName>
</protein>
<feature type="domain" description="HTH OST-type" evidence="4">
    <location>
        <begin position="606"/>
        <end position="678"/>
    </location>
</feature>
<dbReference type="GO" id="GO:0005634">
    <property type="term" value="C:nucleus"/>
    <property type="evidence" value="ECO:0007669"/>
    <property type="project" value="TreeGrafter"/>
</dbReference>
<name>A0A6H5FZ64_9HEMI</name>
<dbReference type="PROSITE" id="PS50076">
    <property type="entry name" value="DNAJ_2"/>
    <property type="match status" value="1"/>
</dbReference>
<organism evidence="5 6">
    <name type="scientific">Nesidiocoris tenuis</name>
    <dbReference type="NCBI Taxonomy" id="355587"/>
    <lineage>
        <taxon>Eukaryota</taxon>
        <taxon>Metazoa</taxon>
        <taxon>Ecdysozoa</taxon>
        <taxon>Arthropoda</taxon>
        <taxon>Hexapoda</taxon>
        <taxon>Insecta</taxon>
        <taxon>Pterygota</taxon>
        <taxon>Neoptera</taxon>
        <taxon>Paraneoptera</taxon>
        <taxon>Hemiptera</taxon>
        <taxon>Heteroptera</taxon>
        <taxon>Panheteroptera</taxon>
        <taxon>Cimicomorpha</taxon>
        <taxon>Miridae</taxon>
        <taxon>Dicyphina</taxon>
        <taxon>Nesidiocoris</taxon>
    </lineage>
</organism>
<dbReference type="Pfam" id="PF19687">
    <property type="entry name" value="MARF1_LOTUS"/>
    <property type="match status" value="1"/>
</dbReference>
<dbReference type="SUPFAM" id="SSF46565">
    <property type="entry name" value="Chaperone J-domain"/>
    <property type="match status" value="1"/>
</dbReference>
<evidence type="ECO:0000259" key="4">
    <source>
        <dbReference type="PROSITE" id="PS51644"/>
    </source>
</evidence>
<keyword evidence="2" id="KW-1133">Transmembrane helix</keyword>
<dbReference type="InterPro" id="IPR018253">
    <property type="entry name" value="DnaJ_domain_CS"/>
</dbReference>
<dbReference type="GO" id="GO:0031072">
    <property type="term" value="F:heat shock protein binding"/>
    <property type="evidence" value="ECO:0007669"/>
    <property type="project" value="TreeGrafter"/>
</dbReference>
<dbReference type="CDD" id="cd06257">
    <property type="entry name" value="DnaJ"/>
    <property type="match status" value="1"/>
</dbReference>
<dbReference type="EMBL" id="CADCXU010003290">
    <property type="protein sequence ID" value="CAA9995370.1"/>
    <property type="molecule type" value="Genomic_DNA"/>
</dbReference>
<evidence type="ECO:0000256" key="1">
    <source>
        <dbReference type="ARBA" id="ARBA00022553"/>
    </source>
</evidence>
<dbReference type="SMART" id="SM00271">
    <property type="entry name" value="DnaJ"/>
    <property type="match status" value="1"/>
</dbReference>
<dbReference type="OrthoDB" id="110024at2759"/>
<feature type="transmembrane region" description="Helical" evidence="2">
    <location>
        <begin position="843"/>
        <end position="861"/>
    </location>
</feature>
<dbReference type="InterPro" id="IPR025605">
    <property type="entry name" value="OST-HTH/LOTUS_dom"/>
</dbReference>
<dbReference type="FunFam" id="1.10.287.110:FF:000035">
    <property type="entry name" value="DnaJ homolog subfamily C member 9"/>
    <property type="match status" value="1"/>
</dbReference>
<dbReference type="InterPro" id="IPR045602">
    <property type="entry name" value="MARF1_LOTUS"/>
</dbReference>
<dbReference type="InterPro" id="IPR036869">
    <property type="entry name" value="J_dom_sf"/>
</dbReference>
<dbReference type="Proteomes" id="UP000479000">
    <property type="component" value="Unassembled WGS sequence"/>
</dbReference>
<dbReference type="Gene3D" id="3.30.70.330">
    <property type="match status" value="1"/>
</dbReference>
<dbReference type="Pfam" id="PF00226">
    <property type="entry name" value="DnaJ"/>
    <property type="match status" value="1"/>
</dbReference>
<proteinExistence type="predicted"/>
<keyword evidence="2" id="KW-0472">Membrane</keyword>
<dbReference type="PROSITE" id="PS51644">
    <property type="entry name" value="HTH_OST"/>
    <property type="match status" value="2"/>
</dbReference>
<evidence type="ECO:0000313" key="5">
    <source>
        <dbReference type="EMBL" id="CAA9995370.1"/>
    </source>
</evidence>
<dbReference type="InterPro" id="IPR052594">
    <property type="entry name" value="J_domain-containing_protein"/>
</dbReference>
<dbReference type="Gene3D" id="1.10.287.110">
    <property type="entry name" value="DnaJ domain"/>
    <property type="match status" value="1"/>
</dbReference>
<evidence type="ECO:0000259" key="3">
    <source>
        <dbReference type="PROSITE" id="PS50076"/>
    </source>
</evidence>
<dbReference type="AlphaFoldDB" id="A0A6H5FZ64"/>
<evidence type="ECO:0008006" key="7">
    <source>
        <dbReference type="Google" id="ProtNLM"/>
    </source>
</evidence>
<evidence type="ECO:0000256" key="2">
    <source>
        <dbReference type="SAM" id="Phobius"/>
    </source>
</evidence>
<keyword evidence="2" id="KW-0812">Transmembrane</keyword>
<dbReference type="Gene3D" id="3.30.420.610">
    <property type="entry name" value="LOTUS domain-like"/>
    <property type="match status" value="2"/>
</dbReference>
<dbReference type="InterPro" id="IPR012677">
    <property type="entry name" value="Nucleotide-bd_a/b_plait_sf"/>
</dbReference>
<dbReference type="PANTHER" id="PTHR44144">
    <property type="entry name" value="DNAJ HOMOLOG SUBFAMILY C MEMBER 9"/>
    <property type="match status" value="1"/>
</dbReference>
<dbReference type="GO" id="GO:0005737">
    <property type="term" value="C:cytoplasm"/>
    <property type="evidence" value="ECO:0007669"/>
    <property type="project" value="TreeGrafter"/>
</dbReference>
<feature type="domain" description="HTH OST-type" evidence="4">
    <location>
        <begin position="501"/>
        <end position="574"/>
    </location>
</feature>